<dbReference type="SUPFAM" id="SSF51338">
    <property type="entry name" value="Composite domain of metallo-dependent hydrolases"/>
    <property type="match status" value="1"/>
</dbReference>
<accession>A0A2H9U690</accession>
<keyword evidence="3" id="KW-1185">Reference proteome</keyword>
<evidence type="ECO:0000313" key="2">
    <source>
        <dbReference type="EMBL" id="PJG59550.1"/>
    </source>
</evidence>
<keyword evidence="2" id="KW-0378">Hydrolase</keyword>
<dbReference type="AlphaFoldDB" id="A0A2H9U690"/>
<protein>
    <submittedName>
        <fullName evidence="2">Amidohydrolase</fullName>
    </submittedName>
</protein>
<dbReference type="EMBL" id="PGGC01000060">
    <property type="protein sequence ID" value="PJG59550.1"/>
    <property type="molecule type" value="Genomic_DNA"/>
</dbReference>
<dbReference type="InterPro" id="IPR032466">
    <property type="entry name" value="Metal_Hydrolase"/>
</dbReference>
<dbReference type="InterPro" id="IPR013108">
    <property type="entry name" value="Amidohydro_3"/>
</dbReference>
<dbReference type="PANTHER" id="PTHR22642:SF2">
    <property type="entry name" value="PROTEIN LONG AFTER FAR-RED 3"/>
    <property type="match status" value="1"/>
</dbReference>
<dbReference type="Gene3D" id="2.30.40.10">
    <property type="entry name" value="Urease, subunit C, domain 1"/>
    <property type="match status" value="1"/>
</dbReference>
<organism evidence="2 3">
    <name type="scientific">Aeromonas cavernicola</name>
    <dbReference type="NCBI Taxonomy" id="1006623"/>
    <lineage>
        <taxon>Bacteria</taxon>
        <taxon>Pseudomonadati</taxon>
        <taxon>Pseudomonadota</taxon>
        <taxon>Gammaproteobacteria</taxon>
        <taxon>Aeromonadales</taxon>
        <taxon>Aeromonadaceae</taxon>
        <taxon>Aeromonas</taxon>
    </lineage>
</organism>
<proteinExistence type="predicted"/>
<evidence type="ECO:0000313" key="3">
    <source>
        <dbReference type="Proteomes" id="UP000235861"/>
    </source>
</evidence>
<gene>
    <name evidence="2" type="ORF">CUC53_06850</name>
</gene>
<evidence type="ECO:0000259" key="1">
    <source>
        <dbReference type="Pfam" id="PF07969"/>
    </source>
</evidence>
<dbReference type="Pfam" id="PF07969">
    <property type="entry name" value="Amidohydro_3"/>
    <property type="match status" value="1"/>
</dbReference>
<dbReference type="OrthoDB" id="9031471at2"/>
<dbReference type="CDD" id="cd01300">
    <property type="entry name" value="YtcJ_like"/>
    <property type="match status" value="1"/>
</dbReference>
<name>A0A2H9U690_9GAMM</name>
<dbReference type="Gene3D" id="3.20.20.140">
    <property type="entry name" value="Metal-dependent hydrolases"/>
    <property type="match status" value="1"/>
</dbReference>
<dbReference type="PANTHER" id="PTHR22642">
    <property type="entry name" value="IMIDAZOLONEPROPIONASE"/>
    <property type="match status" value="1"/>
</dbReference>
<reference evidence="2 3" key="1">
    <citation type="submission" date="2017-11" db="EMBL/GenBank/DDBJ databases">
        <title>Draft genome sequence of environmental isolate Aeromonas cavernicola sp. nov. MDC 2508.</title>
        <authorList>
            <person name="Colston S.M."/>
            <person name="Navarro A."/>
            <person name="Martinez-Murcia A.J."/>
            <person name="Graf J."/>
        </authorList>
    </citation>
    <scope>NUCLEOTIDE SEQUENCE [LARGE SCALE GENOMIC DNA]</scope>
    <source>
        <strain evidence="2 3">MDC 2508</strain>
    </source>
</reference>
<dbReference type="Proteomes" id="UP000235861">
    <property type="component" value="Unassembled WGS sequence"/>
</dbReference>
<comment type="caution">
    <text evidence="2">The sequence shown here is derived from an EMBL/GenBank/DDBJ whole genome shotgun (WGS) entry which is preliminary data.</text>
</comment>
<dbReference type="InterPro" id="IPR033932">
    <property type="entry name" value="YtcJ-like"/>
</dbReference>
<feature type="domain" description="Amidohydrolase 3" evidence="1">
    <location>
        <begin position="64"/>
        <end position="555"/>
    </location>
</feature>
<dbReference type="SUPFAM" id="SSF51556">
    <property type="entry name" value="Metallo-dependent hydrolases"/>
    <property type="match status" value="1"/>
</dbReference>
<dbReference type="GO" id="GO:0016810">
    <property type="term" value="F:hydrolase activity, acting on carbon-nitrogen (but not peptide) bonds"/>
    <property type="evidence" value="ECO:0007669"/>
    <property type="project" value="InterPro"/>
</dbReference>
<sequence length="559" mass="60469">MCGVITQVAAANHGGVADAIYYGGDIVTIDDKQPTVEALAIKEGVIVAVGARSEIEQLKGTQTQMVDLHGHTLLPGFMDAHSHYINALTVANQLKLYAPPAGPGKDVASILAELKQFVATQQIPKGTLIQAYGYDDNAMSNGRLLNRDDLDAALPDHPVIVHHVSMHGGVLNSLALAKFKITAQTVTPEGGIIVRKSGTNEPYGLIMETAFLPIFGGLPKPQTDQEIVAATQAGQQLYAKAGITTAHEGASHAVDIALMQKAARLGANIIDVVAFTFMTDMEQVLAENPPASFGKYVDRLKLGGIKVTIDGSPQGKTALFSTPYLTGGPSGEPDWRGEPTIPAALVNKVVKHVYDLGLPLNLHANGDAAIDMFLAAHEFAAPTSLDKDRRTTVIHSQFVRPDQLDKYAKYNIIPSMYTLHTYYFAEAHKANRGLQQAQYINPMRDAIDRGLPVTNHTDFVVAPLDQLFMLWSAVNRQSRGGEVFGADQRISPLEGLKAMTINVAHQYREEDRKGTLTVGKLADMVILDNNPLKVAPMAIKEIQVLETIKEGTTIYRYGQ</sequence>
<dbReference type="InterPro" id="IPR011059">
    <property type="entry name" value="Metal-dep_hydrolase_composite"/>
</dbReference>
<dbReference type="Gene3D" id="3.10.310.70">
    <property type="match status" value="1"/>
</dbReference>